<name>A0A239C1B6_9ACTN</name>
<dbReference type="RefSeq" id="WP_089295783.1">
    <property type="nucleotide sequence ID" value="NZ_BOMU01000062.1"/>
</dbReference>
<dbReference type="PANTHER" id="PTHR38009:SF1">
    <property type="entry name" value="CONSERVED HYPOTHETICAL PHAGE TAIL PROTEIN"/>
    <property type="match status" value="1"/>
</dbReference>
<evidence type="ECO:0000313" key="2">
    <source>
        <dbReference type="Proteomes" id="UP000198415"/>
    </source>
</evidence>
<organism evidence="1 2">
    <name type="scientific">Actinoplanes regularis</name>
    <dbReference type="NCBI Taxonomy" id="52697"/>
    <lineage>
        <taxon>Bacteria</taxon>
        <taxon>Bacillati</taxon>
        <taxon>Actinomycetota</taxon>
        <taxon>Actinomycetes</taxon>
        <taxon>Micromonosporales</taxon>
        <taxon>Micromonosporaceae</taxon>
        <taxon>Actinoplanes</taxon>
    </lineage>
</organism>
<dbReference type="InterPro" id="IPR010667">
    <property type="entry name" value="Phage_T4_Gp19"/>
</dbReference>
<dbReference type="AlphaFoldDB" id="A0A239C1B6"/>
<dbReference type="InterPro" id="IPR011747">
    <property type="entry name" value="CHP02241"/>
</dbReference>
<dbReference type="GO" id="GO:0005198">
    <property type="term" value="F:structural molecule activity"/>
    <property type="evidence" value="ECO:0007669"/>
    <property type="project" value="InterPro"/>
</dbReference>
<accession>A0A239C1B6</accession>
<evidence type="ECO:0000313" key="1">
    <source>
        <dbReference type="EMBL" id="SNS14037.1"/>
    </source>
</evidence>
<dbReference type="Proteomes" id="UP000198415">
    <property type="component" value="Unassembled WGS sequence"/>
</dbReference>
<reference evidence="1 2" key="1">
    <citation type="submission" date="2017-06" db="EMBL/GenBank/DDBJ databases">
        <authorList>
            <person name="Kim H.J."/>
            <person name="Triplett B.A."/>
        </authorList>
    </citation>
    <scope>NUCLEOTIDE SEQUENCE [LARGE SCALE GENOMIC DNA]</scope>
    <source>
        <strain evidence="1 2">DSM 43151</strain>
    </source>
</reference>
<protein>
    <submittedName>
        <fullName evidence="1">Conserved hypothetical phage tail region protein</fullName>
    </submittedName>
</protein>
<dbReference type="Pfam" id="PF06841">
    <property type="entry name" value="Phage_T4_gp19"/>
    <property type="match status" value="1"/>
</dbReference>
<dbReference type="NCBIfam" id="TIGR02241">
    <property type="entry name" value="conserved hypothetical phage tail region protein"/>
    <property type="match status" value="1"/>
</dbReference>
<keyword evidence="2" id="KW-1185">Reference proteome</keyword>
<proteinExistence type="predicted"/>
<dbReference type="EMBL" id="FZNR01000010">
    <property type="protein sequence ID" value="SNS14037.1"/>
    <property type="molecule type" value="Genomic_DNA"/>
</dbReference>
<gene>
    <name evidence="1" type="ORF">SAMN06264365_110253</name>
</gene>
<dbReference type="OrthoDB" id="9790161at2"/>
<sequence length="147" mass="16350">MTGPVDPYVNFNYLVEIDGIARGAFHEVNGLDSTIDVIEHREGGANTTPYKLPGQTKYANIVLRWGMTIDNQLWLWHKSAVDGAADGRLDRRNGSVVLLDRRGQEVARWNFVRAWPSKYTAPSLSAEASDVAIESVELVHEGLDRVS</sequence>
<dbReference type="PANTHER" id="PTHR38009">
    <property type="entry name" value="CONSERVED HYPOTHETICAL PHAGE TAIL PROTEIN"/>
    <property type="match status" value="1"/>
</dbReference>